<dbReference type="PANTHER" id="PTHR36509:SF2">
    <property type="entry name" value="BLL3101 PROTEIN"/>
    <property type="match status" value="1"/>
</dbReference>
<evidence type="ECO:0000259" key="1">
    <source>
        <dbReference type="Pfam" id="PF06742"/>
    </source>
</evidence>
<dbReference type="AlphaFoldDB" id="A0A3D3TMS5"/>
<gene>
    <name evidence="3" type="ORF">DIT26_04135</name>
</gene>
<feature type="domain" description="DUF1214" evidence="1">
    <location>
        <begin position="337"/>
        <end position="446"/>
    </location>
</feature>
<evidence type="ECO:0000313" key="3">
    <source>
        <dbReference type="EMBL" id="HCO69763.1"/>
    </source>
</evidence>
<dbReference type="EMBL" id="DQBS01000102">
    <property type="protein sequence ID" value="HCO69763.1"/>
    <property type="molecule type" value="Genomic_DNA"/>
</dbReference>
<evidence type="ECO:0000259" key="2">
    <source>
        <dbReference type="Pfam" id="PF06863"/>
    </source>
</evidence>
<dbReference type="Gene3D" id="2.60.120.600">
    <property type="entry name" value="Domain of unknown function DUF1214, C-terminal domain"/>
    <property type="match status" value="1"/>
</dbReference>
<organism evidence="3 4">
    <name type="scientific">Mesotoga infera</name>
    <dbReference type="NCBI Taxonomy" id="1236046"/>
    <lineage>
        <taxon>Bacteria</taxon>
        <taxon>Thermotogati</taxon>
        <taxon>Thermotogota</taxon>
        <taxon>Thermotogae</taxon>
        <taxon>Kosmotogales</taxon>
        <taxon>Kosmotogaceae</taxon>
        <taxon>Mesotoga</taxon>
    </lineage>
</organism>
<protein>
    <submittedName>
        <fullName evidence="3">DUF1254 domain-containing protein</fullName>
    </submittedName>
</protein>
<dbReference type="InterPro" id="IPR010621">
    <property type="entry name" value="DUF1214"/>
</dbReference>
<comment type="caution">
    <text evidence="3">The sequence shown here is derived from an EMBL/GenBank/DDBJ whole genome shotgun (WGS) entry which is preliminary data.</text>
</comment>
<dbReference type="InterPro" id="IPR010679">
    <property type="entry name" value="DUF1254"/>
</dbReference>
<dbReference type="Gene3D" id="2.60.40.1610">
    <property type="entry name" value="Domain of unknown function DUF1254"/>
    <property type="match status" value="1"/>
</dbReference>
<dbReference type="PANTHER" id="PTHR36509">
    <property type="entry name" value="BLL3101 PROTEIN"/>
    <property type="match status" value="1"/>
</dbReference>
<dbReference type="InterPro" id="IPR037050">
    <property type="entry name" value="DUF1254_sf"/>
</dbReference>
<dbReference type="Pfam" id="PF06742">
    <property type="entry name" value="DUF1214"/>
    <property type="match status" value="1"/>
</dbReference>
<accession>A0A3D3TMS5</accession>
<dbReference type="InterPro" id="IPR037049">
    <property type="entry name" value="DUF1214_C_sf"/>
</dbReference>
<dbReference type="Pfam" id="PF06863">
    <property type="entry name" value="DUF1254"/>
    <property type="match status" value="1"/>
</dbReference>
<feature type="domain" description="DUF1254" evidence="2">
    <location>
        <begin position="66"/>
        <end position="195"/>
    </location>
</feature>
<sequence>MVSKRLVITCFLLLVLISSLFSVQPELTLDPAEAKSIAKEAYVFAYPMLEHYRTMFLQLLSWGELNEFTHYKQLYGPKNTMIVRPNNDTVYSMVWMDITVEPIVIFIPAIPDRYFAFQFIDMYTHNLDYIGARTTGPGPTTFMVAGPNWEGEVPSGIDKVVHSEGNFVYCVVRTGVNSELEGDLQKVLEIQQQYKSQTLSDYCGNPVMEERHTVDLPPFDQAVADSIGFIGYFNFLLGQLEIHPSEEALIQNFSKIGIGPDYPFDPSSLSEPVREAIEAAIVEARDEIYAVETKIGIVKDGWSLPERIFGNRERMQGLYLMRAAAAHLGLYGNDLEETFYPNCLFDGDGETLDASKYNYVINFSKDQLPPVDPRGFWSLTMYNEGQQFVENPLNRYSIGDRSILKYGEDGSLVLYLQHESPGASKESNWLPTPDGEFKLTMRIYIPLPEGLDPLYCPPPVQKAGAVSE</sequence>
<proteinExistence type="predicted"/>
<reference evidence="3 4" key="1">
    <citation type="journal article" date="2018" name="Nat. Biotechnol.">
        <title>A standardized bacterial taxonomy based on genome phylogeny substantially revises the tree of life.</title>
        <authorList>
            <person name="Parks D.H."/>
            <person name="Chuvochina M."/>
            <person name="Waite D.W."/>
            <person name="Rinke C."/>
            <person name="Skarshewski A."/>
            <person name="Chaumeil P.A."/>
            <person name="Hugenholtz P."/>
        </authorList>
    </citation>
    <scope>NUCLEOTIDE SEQUENCE [LARGE SCALE GENOMIC DNA]</scope>
    <source>
        <strain evidence="3">UBA9905</strain>
    </source>
</reference>
<dbReference type="Proteomes" id="UP000264215">
    <property type="component" value="Unassembled WGS sequence"/>
</dbReference>
<evidence type="ECO:0000313" key="4">
    <source>
        <dbReference type="Proteomes" id="UP000264215"/>
    </source>
</evidence>
<dbReference type="SUPFAM" id="SSF160935">
    <property type="entry name" value="VPA0735-like"/>
    <property type="match status" value="1"/>
</dbReference>
<name>A0A3D3TMS5_9BACT</name>